<evidence type="ECO:0000256" key="9">
    <source>
        <dbReference type="SAM" id="Phobius"/>
    </source>
</evidence>
<keyword evidence="6" id="KW-0811">Translocation</keyword>
<dbReference type="EMBL" id="DTBQ01000087">
    <property type="protein sequence ID" value="HGM46728.1"/>
    <property type="molecule type" value="Genomic_DNA"/>
</dbReference>
<keyword evidence="5 9" id="KW-1133">Transmembrane helix</keyword>
<comment type="caution">
    <text evidence="10">The sequence shown here is derived from an EMBL/GenBank/DDBJ whole genome shotgun (WGS) entry which is preliminary data.</text>
</comment>
<dbReference type="Pfam" id="PF03911">
    <property type="entry name" value="Sec61_beta"/>
    <property type="match status" value="1"/>
</dbReference>
<keyword evidence="3 9" id="KW-0812">Transmembrane</keyword>
<sequence length="66" mass="7129">MSGSKKAKKSGGSSERRPTAMPAAGLLTFYEEDIGGIKLRPEYVVISAFLLSLLVVMAHLGFFTPR</sequence>
<keyword evidence="2" id="KW-0813">Transport</keyword>
<dbReference type="GO" id="GO:0015031">
    <property type="term" value="P:protein transport"/>
    <property type="evidence" value="ECO:0007669"/>
    <property type="project" value="UniProtKB-KW"/>
</dbReference>
<name>A0A7C4HAA2_THEPE</name>
<dbReference type="GO" id="GO:0012505">
    <property type="term" value="C:endomembrane system"/>
    <property type="evidence" value="ECO:0007669"/>
    <property type="project" value="UniProtKB-SubCell"/>
</dbReference>
<evidence type="ECO:0000256" key="5">
    <source>
        <dbReference type="ARBA" id="ARBA00022989"/>
    </source>
</evidence>
<accession>A0A7C4HAA2</accession>
<protein>
    <submittedName>
        <fullName evidence="10">Preprotein translocase subunit Sec61beta</fullName>
    </submittedName>
</protein>
<evidence type="ECO:0000256" key="1">
    <source>
        <dbReference type="ARBA" id="ARBA00006103"/>
    </source>
</evidence>
<keyword evidence="4" id="KW-0653">Protein transport</keyword>
<evidence type="ECO:0000256" key="8">
    <source>
        <dbReference type="ARBA" id="ARBA00037847"/>
    </source>
</evidence>
<evidence type="ECO:0000256" key="3">
    <source>
        <dbReference type="ARBA" id="ARBA00022692"/>
    </source>
</evidence>
<keyword evidence="7 9" id="KW-0472">Membrane</keyword>
<dbReference type="AlphaFoldDB" id="A0A7C4HAA2"/>
<evidence type="ECO:0000256" key="4">
    <source>
        <dbReference type="ARBA" id="ARBA00022927"/>
    </source>
</evidence>
<reference evidence="10" key="1">
    <citation type="journal article" date="2020" name="mSystems">
        <title>Genome- and Community-Level Interaction Insights into Carbon Utilization and Element Cycling Functions of Hydrothermarchaeota in Hydrothermal Sediment.</title>
        <authorList>
            <person name="Zhou Z."/>
            <person name="Liu Y."/>
            <person name="Xu W."/>
            <person name="Pan J."/>
            <person name="Luo Z.H."/>
            <person name="Li M."/>
        </authorList>
    </citation>
    <scope>NUCLEOTIDE SEQUENCE</scope>
    <source>
        <strain evidence="10">SpSt-649</strain>
    </source>
</reference>
<evidence type="ECO:0000256" key="2">
    <source>
        <dbReference type="ARBA" id="ARBA00022448"/>
    </source>
</evidence>
<proteinExistence type="inferred from homology"/>
<dbReference type="InterPro" id="IPR016482">
    <property type="entry name" value="SecG/Sec61-beta/Sbh"/>
</dbReference>
<comment type="similarity">
    <text evidence="1">Belongs to the SEC61-beta family.</text>
</comment>
<evidence type="ECO:0000256" key="7">
    <source>
        <dbReference type="ARBA" id="ARBA00023136"/>
    </source>
</evidence>
<gene>
    <name evidence="10" type="ORF">ENU21_03095</name>
</gene>
<evidence type="ECO:0000256" key="6">
    <source>
        <dbReference type="ARBA" id="ARBA00023010"/>
    </source>
</evidence>
<comment type="subcellular location">
    <subcellularLocation>
        <location evidence="8">Endomembrane system</location>
        <topology evidence="8">Single-pass membrane protein</topology>
    </subcellularLocation>
</comment>
<feature type="transmembrane region" description="Helical" evidence="9">
    <location>
        <begin position="43"/>
        <end position="63"/>
    </location>
</feature>
<evidence type="ECO:0000313" key="10">
    <source>
        <dbReference type="EMBL" id="HGM46728.1"/>
    </source>
</evidence>
<organism evidence="10">
    <name type="scientific">Thermofilum pendens</name>
    <dbReference type="NCBI Taxonomy" id="2269"/>
    <lineage>
        <taxon>Archaea</taxon>
        <taxon>Thermoproteota</taxon>
        <taxon>Thermoprotei</taxon>
        <taxon>Thermofilales</taxon>
        <taxon>Thermofilaceae</taxon>
        <taxon>Thermofilum</taxon>
    </lineage>
</organism>